<feature type="compositionally biased region" description="Basic residues" evidence="1">
    <location>
        <begin position="74"/>
        <end position="87"/>
    </location>
</feature>
<comment type="caution">
    <text evidence="2">The sequence shown here is derived from an EMBL/GenBank/DDBJ whole genome shotgun (WGS) entry which is preliminary data.</text>
</comment>
<dbReference type="VEuPathDB" id="FungiDB:QG37_04781"/>
<evidence type="ECO:0000313" key="3">
    <source>
        <dbReference type="Proteomes" id="UP000037122"/>
    </source>
</evidence>
<protein>
    <submittedName>
        <fullName evidence="2">Uncharacterized protein</fullName>
    </submittedName>
</protein>
<evidence type="ECO:0000256" key="1">
    <source>
        <dbReference type="SAM" id="MobiDB-lite"/>
    </source>
</evidence>
<name>A0A0L0NW95_CANAR</name>
<dbReference type="EMBL" id="LGST01000032">
    <property type="protein sequence ID" value="KND98427.1"/>
    <property type="molecule type" value="Genomic_DNA"/>
</dbReference>
<accession>A0A0L0NW95</accession>
<feature type="compositionally biased region" description="Pro residues" evidence="1">
    <location>
        <begin position="89"/>
        <end position="100"/>
    </location>
</feature>
<evidence type="ECO:0000313" key="2">
    <source>
        <dbReference type="EMBL" id="KND98427.1"/>
    </source>
</evidence>
<reference evidence="3" key="1">
    <citation type="journal article" date="2015" name="BMC Genomics">
        <title>Draft genome of a commonly misdiagnosed multidrug resistant pathogen Candida auris.</title>
        <authorList>
            <person name="Chatterjee S."/>
            <person name="Alampalli S.V."/>
            <person name="Nageshan R.K."/>
            <person name="Chettiar S.T."/>
            <person name="Joshi S."/>
            <person name="Tatu U.S."/>
        </authorList>
    </citation>
    <scope>NUCLEOTIDE SEQUENCE [LARGE SCALE GENOMIC DNA]</scope>
    <source>
        <strain evidence="3">6684</strain>
    </source>
</reference>
<dbReference type="Proteomes" id="UP000037122">
    <property type="component" value="Unassembled WGS sequence"/>
</dbReference>
<gene>
    <name evidence="2" type="ORF">QG37_04781</name>
</gene>
<proteinExistence type="predicted"/>
<dbReference type="AlphaFoldDB" id="A0A0L0NW95"/>
<feature type="region of interest" description="Disordered" evidence="1">
    <location>
        <begin position="65"/>
        <end position="107"/>
    </location>
</feature>
<sequence length="142" mass="15376">MSKAKSEAEFESSIEKNDAKTLKLTLYFSQGTNCTCSLHNSNPPHLIPSIRPSLSVATKTNTRLLFPVNPLPQGKKKKKKKNKKKKVPPQLPSLRLPPPATTTMSSLATFGSPKAALALPKASAVAQNRKLSALNAHHLLSQ</sequence>
<organism evidence="2 3">
    <name type="scientific">Candidozyma auris</name>
    <name type="common">Yeast</name>
    <name type="synonym">Candida auris</name>
    <dbReference type="NCBI Taxonomy" id="498019"/>
    <lineage>
        <taxon>Eukaryota</taxon>
        <taxon>Fungi</taxon>
        <taxon>Dikarya</taxon>
        <taxon>Ascomycota</taxon>
        <taxon>Saccharomycotina</taxon>
        <taxon>Pichiomycetes</taxon>
        <taxon>Metschnikowiaceae</taxon>
        <taxon>Candidozyma</taxon>
    </lineage>
</organism>